<sequence length="278" mass="30749">MPKSIDALSEARTAELRGLAVAYFPDGRTSRMARPILVAFILAAMADEEYALRTSRRARTTPEQFDFAAMAAHRTMRDRYGRCVFDQYLASASRTSDDRFHTHEQQSAEVLSQGGHEQQSPEVLSQGGNDVPSPLALWPTPVTHKIKDDCMSAFREGTTLHLAATCAVCARRTFSKDILFTPAHLSCDRVSINTVPLEILRIDDPFILDRPGEHFNFGHPDLDGLALHRSGLHLADSPPQIDICNECASSLQKCPPKLPRLALANGNIRGFLPESLQD</sequence>
<feature type="non-terminal residue" evidence="2">
    <location>
        <position position="1"/>
    </location>
</feature>
<reference evidence="2" key="1">
    <citation type="submission" date="2016-04" db="EMBL/GenBank/DDBJ databases">
        <authorList>
            <person name="Nguyen H.D."/>
            <person name="Samba Siva P."/>
            <person name="Cullis J."/>
            <person name="Levesque C.A."/>
            <person name="Hambleton S."/>
        </authorList>
    </citation>
    <scope>NUCLEOTIDE SEQUENCE</scope>
    <source>
        <strain evidence="2">DAOMC 236416</strain>
    </source>
</reference>
<evidence type="ECO:0000256" key="1">
    <source>
        <dbReference type="SAM" id="MobiDB-lite"/>
    </source>
</evidence>
<feature type="compositionally biased region" description="Polar residues" evidence="1">
    <location>
        <begin position="107"/>
        <end position="128"/>
    </location>
</feature>
<organism evidence="2 3">
    <name type="scientific">Tilletia indica</name>
    <dbReference type="NCBI Taxonomy" id="43049"/>
    <lineage>
        <taxon>Eukaryota</taxon>
        <taxon>Fungi</taxon>
        <taxon>Dikarya</taxon>
        <taxon>Basidiomycota</taxon>
        <taxon>Ustilaginomycotina</taxon>
        <taxon>Exobasidiomycetes</taxon>
        <taxon>Tilletiales</taxon>
        <taxon>Tilletiaceae</taxon>
        <taxon>Tilletia</taxon>
    </lineage>
</organism>
<dbReference type="Proteomes" id="UP000077521">
    <property type="component" value="Unassembled WGS sequence"/>
</dbReference>
<keyword evidence="3" id="KW-1185">Reference proteome</keyword>
<name>A0A8T8S909_9BASI</name>
<accession>A0A8T8S909</accession>
<evidence type="ECO:0000313" key="3">
    <source>
        <dbReference type="Proteomes" id="UP000077521"/>
    </source>
</evidence>
<dbReference type="AlphaFoldDB" id="A0A8T8S909"/>
<feature type="compositionally biased region" description="Basic and acidic residues" evidence="1">
    <location>
        <begin position="96"/>
        <end position="106"/>
    </location>
</feature>
<proteinExistence type="predicted"/>
<reference evidence="2" key="2">
    <citation type="journal article" date="2019" name="IMA Fungus">
        <title>Genome sequencing and comparison of five Tilletia species to identify candidate genes for the detection of regulated species infecting wheat.</title>
        <authorList>
            <person name="Nguyen H.D.T."/>
            <person name="Sultana T."/>
            <person name="Kesanakurti P."/>
            <person name="Hambleton S."/>
        </authorList>
    </citation>
    <scope>NUCLEOTIDE SEQUENCE</scope>
    <source>
        <strain evidence="2">DAOMC 236416</strain>
    </source>
</reference>
<gene>
    <name evidence="2" type="ORF">A4X13_0g9528</name>
</gene>
<comment type="caution">
    <text evidence="2">The sequence shown here is derived from an EMBL/GenBank/DDBJ whole genome shotgun (WGS) entry which is preliminary data.</text>
</comment>
<evidence type="ECO:0000313" key="2">
    <source>
        <dbReference type="EMBL" id="KAE8235338.1"/>
    </source>
</evidence>
<feature type="region of interest" description="Disordered" evidence="1">
    <location>
        <begin position="96"/>
        <end position="130"/>
    </location>
</feature>
<dbReference type="EMBL" id="LWDF02002830">
    <property type="protein sequence ID" value="KAE8235338.1"/>
    <property type="molecule type" value="Genomic_DNA"/>
</dbReference>
<protein>
    <submittedName>
        <fullName evidence="2">Uncharacterized protein</fullName>
    </submittedName>
</protein>